<protein>
    <submittedName>
        <fullName evidence="1 3">Uncharacterized protein</fullName>
    </submittedName>
</protein>
<reference evidence="1 2" key="2">
    <citation type="submission" date="2018-11" db="EMBL/GenBank/DDBJ databases">
        <authorList>
            <consortium name="Pathogen Informatics"/>
        </authorList>
    </citation>
    <scope>NUCLEOTIDE SEQUENCE [LARGE SCALE GENOMIC DNA]</scope>
</reference>
<gene>
    <name evidence="1" type="ORF">ASIM_LOCUS5428</name>
</gene>
<evidence type="ECO:0000313" key="3">
    <source>
        <dbReference type="WBParaSite" id="ASIM_0000563201-mRNA-1"/>
    </source>
</evidence>
<dbReference type="AlphaFoldDB" id="A0A0M3JDE6"/>
<organism evidence="3">
    <name type="scientific">Anisakis simplex</name>
    <name type="common">Herring worm</name>
    <dbReference type="NCBI Taxonomy" id="6269"/>
    <lineage>
        <taxon>Eukaryota</taxon>
        <taxon>Metazoa</taxon>
        <taxon>Ecdysozoa</taxon>
        <taxon>Nematoda</taxon>
        <taxon>Chromadorea</taxon>
        <taxon>Rhabditida</taxon>
        <taxon>Spirurina</taxon>
        <taxon>Ascaridomorpha</taxon>
        <taxon>Ascaridoidea</taxon>
        <taxon>Anisakidae</taxon>
        <taxon>Anisakis</taxon>
        <taxon>Anisakis simplex complex</taxon>
    </lineage>
</organism>
<evidence type="ECO:0000313" key="1">
    <source>
        <dbReference type="EMBL" id="VDK25504.1"/>
    </source>
</evidence>
<dbReference type="EMBL" id="UYRR01010580">
    <property type="protein sequence ID" value="VDK25504.1"/>
    <property type="molecule type" value="Genomic_DNA"/>
</dbReference>
<accession>A0A0M3JDE6</accession>
<evidence type="ECO:0000313" key="2">
    <source>
        <dbReference type="Proteomes" id="UP000267096"/>
    </source>
</evidence>
<keyword evidence="2" id="KW-1185">Reference proteome</keyword>
<proteinExistence type="predicted"/>
<reference evidence="3" key="1">
    <citation type="submission" date="2017-02" db="UniProtKB">
        <authorList>
            <consortium name="WormBaseParasite"/>
        </authorList>
    </citation>
    <scope>IDENTIFICATION</scope>
</reference>
<name>A0A0M3JDE6_ANISI</name>
<dbReference type="WBParaSite" id="ASIM_0000563201-mRNA-1">
    <property type="protein sequence ID" value="ASIM_0000563201-mRNA-1"/>
    <property type="gene ID" value="ASIM_0000563201"/>
</dbReference>
<sequence>MSVDLLRKSLSFIEEEDGISASKKLKRVSRISPEMRERQRIRALAGHLEFDCDRGDFVEATNAKHSNSIKNEWTPKPVSILMCCFGNLKYN</sequence>
<dbReference type="Proteomes" id="UP000267096">
    <property type="component" value="Unassembled WGS sequence"/>
</dbReference>